<evidence type="ECO:0000313" key="3">
    <source>
        <dbReference type="Proteomes" id="UP001223743"/>
    </source>
</evidence>
<gene>
    <name evidence="2" type="ORF">QO015_001924</name>
</gene>
<reference evidence="2 3" key="1">
    <citation type="submission" date="2023-07" db="EMBL/GenBank/DDBJ databases">
        <title>Genomic Encyclopedia of Type Strains, Phase IV (KMG-IV): sequencing the most valuable type-strain genomes for metagenomic binning, comparative biology and taxonomic classification.</title>
        <authorList>
            <person name="Goeker M."/>
        </authorList>
    </citation>
    <scope>NUCLEOTIDE SEQUENCE [LARGE SCALE GENOMIC DNA]</scope>
    <source>
        <strain evidence="2 3">B1-1</strain>
    </source>
</reference>
<feature type="compositionally biased region" description="Low complexity" evidence="1">
    <location>
        <begin position="1"/>
        <end position="51"/>
    </location>
</feature>
<keyword evidence="3" id="KW-1185">Reference proteome</keyword>
<feature type="region of interest" description="Disordered" evidence="1">
    <location>
        <begin position="1"/>
        <end position="65"/>
    </location>
</feature>
<dbReference type="Proteomes" id="UP001223743">
    <property type="component" value="Unassembled WGS sequence"/>
</dbReference>
<comment type="caution">
    <text evidence="2">The sequence shown here is derived from an EMBL/GenBank/DDBJ whole genome shotgun (WGS) entry which is preliminary data.</text>
</comment>
<sequence length="295" mass="31330">MAASRASRTASPAASAAASTSATSGATRGASSPAQGRGSSSSRTSPACSRRGLTKSLERSAYGETFASWASRLRQDCSARRKSARRTSASGSSSSGWPTPDANLMNDQEKPESFAARQERQKAKGINGNGMGMPLAMAARTWPTPTTRDHKGGGDALIRSDGKIRNDMLDWVAEKWATPRVEIARALGNPKHITPTRANGNLEDQVVAVPSFRLDQQITTDGEESSHIRRTLNPLFVEWLMGWPPGWTFLGLTPPASSGCACSVTALSRFRADMRSALSSLGTPPAAPPEQPSFL</sequence>
<evidence type="ECO:0000313" key="2">
    <source>
        <dbReference type="EMBL" id="MDQ0516311.1"/>
    </source>
</evidence>
<accession>A0ABU0M5R8</accession>
<organism evidence="2 3">
    <name type="scientific">Kaistia geumhonensis</name>
    <dbReference type="NCBI Taxonomy" id="410839"/>
    <lineage>
        <taxon>Bacteria</taxon>
        <taxon>Pseudomonadati</taxon>
        <taxon>Pseudomonadota</taxon>
        <taxon>Alphaproteobacteria</taxon>
        <taxon>Hyphomicrobiales</taxon>
        <taxon>Kaistiaceae</taxon>
        <taxon>Kaistia</taxon>
    </lineage>
</organism>
<feature type="compositionally biased region" description="Low complexity" evidence="1">
    <location>
        <begin position="86"/>
        <end position="95"/>
    </location>
</feature>
<protein>
    <submittedName>
        <fullName evidence="2">Uncharacterized protein</fullName>
    </submittedName>
</protein>
<proteinExistence type="predicted"/>
<evidence type="ECO:0000256" key="1">
    <source>
        <dbReference type="SAM" id="MobiDB-lite"/>
    </source>
</evidence>
<feature type="region of interest" description="Disordered" evidence="1">
    <location>
        <begin position="80"/>
        <end position="133"/>
    </location>
</feature>
<name>A0ABU0M5R8_9HYPH</name>
<dbReference type="EMBL" id="JAUSWJ010000001">
    <property type="protein sequence ID" value="MDQ0516311.1"/>
    <property type="molecule type" value="Genomic_DNA"/>
</dbReference>
<feature type="compositionally biased region" description="Basic and acidic residues" evidence="1">
    <location>
        <begin position="107"/>
        <end position="122"/>
    </location>
</feature>